<feature type="domain" description="Glutamine amidotransferase" evidence="1">
    <location>
        <begin position="49"/>
        <end position="193"/>
    </location>
</feature>
<dbReference type="STRING" id="1300344.I598_2933"/>
<dbReference type="NCBIfam" id="NF005743">
    <property type="entry name" value="PRK07567.1"/>
    <property type="match status" value="1"/>
</dbReference>
<dbReference type="PANTHER" id="PTHR42695:SF5">
    <property type="entry name" value="GLUTAMINE AMIDOTRANSFERASE YLR126C-RELATED"/>
    <property type="match status" value="1"/>
</dbReference>
<dbReference type="KEGG" id="ido:I598_2933"/>
<gene>
    <name evidence="2" type="primary">guaA_2</name>
    <name evidence="2" type="ORF">I598_2933</name>
</gene>
<dbReference type="CDD" id="cd01741">
    <property type="entry name" value="GATase1_1"/>
    <property type="match status" value="1"/>
</dbReference>
<evidence type="ECO:0000259" key="1">
    <source>
        <dbReference type="Pfam" id="PF00117"/>
    </source>
</evidence>
<dbReference type="Gene3D" id="3.40.50.880">
    <property type="match status" value="1"/>
</dbReference>
<dbReference type="Pfam" id="PF00117">
    <property type="entry name" value="GATase"/>
    <property type="match status" value="1"/>
</dbReference>
<proteinExistence type="predicted"/>
<dbReference type="Proteomes" id="UP000076794">
    <property type="component" value="Chromosome"/>
</dbReference>
<dbReference type="InterPro" id="IPR029062">
    <property type="entry name" value="Class_I_gatase-like"/>
</dbReference>
<organism evidence="2 3">
    <name type="scientific">Isoptericola dokdonensis DS-3</name>
    <dbReference type="NCBI Taxonomy" id="1300344"/>
    <lineage>
        <taxon>Bacteria</taxon>
        <taxon>Bacillati</taxon>
        <taxon>Actinomycetota</taxon>
        <taxon>Actinomycetes</taxon>
        <taxon>Micrococcales</taxon>
        <taxon>Promicromonosporaceae</taxon>
        <taxon>Isoptericola</taxon>
    </lineage>
</organism>
<protein>
    <submittedName>
        <fullName evidence="2">GMP synthase [glutamine-hydrolyzing]</fullName>
        <ecNumber evidence="2">6.3.5.2</ecNumber>
    </submittedName>
</protein>
<evidence type="ECO:0000313" key="2">
    <source>
        <dbReference type="EMBL" id="ANC32450.1"/>
    </source>
</evidence>
<dbReference type="GO" id="GO:0003922">
    <property type="term" value="F:GMP synthase (glutamine-hydrolyzing) activity"/>
    <property type="evidence" value="ECO:0007669"/>
    <property type="project" value="UniProtKB-EC"/>
</dbReference>
<accession>A0A168FT61</accession>
<dbReference type="PATRIC" id="fig|1300344.3.peg.2951"/>
<dbReference type="RefSeq" id="WP_068203638.1">
    <property type="nucleotide sequence ID" value="NZ_CP014209.1"/>
</dbReference>
<dbReference type="PANTHER" id="PTHR42695">
    <property type="entry name" value="GLUTAMINE AMIDOTRANSFERASE YLR126C-RELATED"/>
    <property type="match status" value="1"/>
</dbReference>
<evidence type="ECO:0000313" key="3">
    <source>
        <dbReference type="Proteomes" id="UP000076794"/>
    </source>
</evidence>
<dbReference type="EMBL" id="CP014209">
    <property type="protein sequence ID" value="ANC32450.1"/>
    <property type="molecule type" value="Genomic_DNA"/>
</dbReference>
<dbReference type="EC" id="6.3.5.2" evidence="2"/>
<dbReference type="GO" id="GO:0005829">
    <property type="term" value="C:cytosol"/>
    <property type="evidence" value="ECO:0007669"/>
    <property type="project" value="TreeGrafter"/>
</dbReference>
<reference evidence="2 3" key="1">
    <citation type="submission" date="2016-01" db="EMBL/GenBank/DDBJ databases">
        <title>Complete genome sequence of a soil Actinobacterium, Isoptericola dokdonensis DS-3.</title>
        <authorList>
            <person name="Kwon S.-K."/>
            <person name="Kim J.F."/>
        </authorList>
    </citation>
    <scope>NUCLEOTIDE SEQUENCE [LARGE SCALE GENOMIC DNA]</scope>
    <source>
        <strain evidence="2 3">DS-3</strain>
    </source>
</reference>
<name>A0A168FT61_9MICO</name>
<keyword evidence="2" id="KW-0436">Ligase</keyword>
<dbReference type="SUPFAM" id="SSF52317">
    <property type="entry name" value="Class I glutamine amidotransferase-like"/>
    <property type="match status" value="1"/>
</dbReference>
<dbReference type="InterPro" id="IPR017926">
    <property type="entry name" value="GATASE"/>
</dbReference>
<sequence length="243" mass="26329">MKPFLLLATRAEDVAADGEYAAFCRFGGLEPARLHRVRLEAGPMPDLDLDDYAGIVVGGGPYNSSDPEVEKSDDQRRVEREMNALLDVVVARDLPFLGACYGVGTLGAYAGGAIDRTFGEDVGLATIELTQEGAADPLLAGLPPAFSAFVGHKEAVRTLPSGAVRLALSPRSPVQMFRLQDNLYATQFHPELDLAGLVQRVRVYRDHGYFAPQDADAVIARASSRRVTQPPKILRNFVERYGG</sequence>
<dbReference type="PROSITE" id="PS51273">
    <property type="entry name" value="GATASE_TYPE_1"/>
    <property type="match status" value="1"/>
</dbReference>
<dbReference type="InterPro" id="IPR044992">
    <property type="entry name" value="ChyE-like"/>
</dbReference>
<dbReference type="OrthoDB" id="5196541at2"/>
<keyword evidence="3" id="KW-1185">Reference proteome</keyword>
<dbReference type="AlphaFoldDB" id="A0A168FT61"/>